<gene>
    <name evidence="1" type="ORF">STAS_30083</name>
</gene>
<comment type="caution">
    <text evidence="1">The sequence shown here is derived from an EMBL/GenBank/DDBJ whole genome shotgun (WGS) entry which is preliminary data.</text>
</comment>
<name>A0A5A7R8K8_STRAF</name>
<accession>A0A5A7R8K8</accession>
<evidence type="ECO:0000313" key="1">
    <source>
        <dbReference type="EMBL" id="GER52621.1"/>
    </source>
</evidence>
<dbReference type="Proteomes" id="UP000325081">
    <property type="component" value="Unassembled WGS sequence"/>
</dbReference>
<evidence type="ECO:0000313" key="2">
    <source>
        <dbReference type="Proteomes" id="UP000325081"/>
    </source>
</evidence>
<dbReference type="EMBL" id="BKCP01010403">
    <property type="protein sequence ID" value="GER52621.1"/>
    <property type="molecule type" value="Genomic_DNA"/>
</dbReference>
<dbReference type="AlphaFoldDB" id="A0A5A7R8K8"/>
<keyword evidence="2" id="KW-1185">Reference proteome</keyword>
<proteinExistence type="predicted"/>
<sequence length="197" mass="21051">MNATSQSDSHVIENLIHSHSSFVLPARPASPTRASITVSSSAVSALLHPLQSPAPPSSQTHVANFSSLSRINPSNLSSSKSTLTVFLHTRVLGLISHTSHEKLLPSFFTTSVKFFPPDTKNSLSPQRPKGTGSLDSVITSVSASSVKIVDPPLHGTQCTKPSVVNGLLIDNRAFVSRERWSTSLHEVSDPTVNTTYS</sequence>
<organism evidence="1 2">
    <name type="scientific">Striga asiatica</name>
    <name type="common">Asiatic witchweed</name>
    <name type="synonym">Buchnera asiatica</name>
    <dbReference type="NCBI Taxonomy" id="4170"/>
    <lineage>
        <taxon>Eukaryota</taxon>
        <taxon>Viridiplantae</taxon>
        <taxon>Streptophyta</taxon>
        <taxon>Embryophyta</taxon>
        <taxon>Tracheophyta</taxon>
        <taxon>Spermatophyta</taxon>
        <taxon>Magnoliopsida</taxon>
        <taxon>eudicotyledons</taxon>
        <taxon>Gunneridae</taxon>
        <taxon>Pentapetalae</taxon>
        <taxon>asterids</taxon>
        <taxon>lamiids</taxon>
        <taxon>Lamiales</taxon>
        <taxon>Orobanchaceae</taxon>
        <taxon>Buchnereae</taxon>
        <taxon>Striga</taxon>
    </lineage>
</organism>
<reference evidence="2" key="1">
    <citation type="journal article" date="2019" name="Curr. Biol.">
        <title>Genome Sequence of Striga asiatica Provides Insight into the Evolution of Plant Parasitism.</title>
        <authorList>
            <person name="Yoshida S."/>
            <person name="Kim S."/>
            <person name="Wafula E.K."/>
            <person name="Tanskanen J."/>
            <person name="Kim Y.M."/>
            <person name="Honaas L."/>
            <person name="Yang Z."/>
            <person name="Spallek T."/>
            <person name="Conn C.E."/>
            <person name="Ichihashi Y."/>
            <person name="Cheong K."/>
            <person name="Cui S."/>
            <person name="Der J.P."/>
            <person name="Gundlach H."/>
            <person name="Jiao Y."/>
            <person name="Hori C."/>
            <person name="Ishida J.K."/>
            <person name="Kasahara H."/>
            <person name="Kiba T."/>
            <person name="Kim M.S."/>
            <person name="Koo N."/>
            <person name="Laohavisit A."/>
            <person name="Lee Y.H."/>
            <person name="Lumba S."/>
            <person name="McCourt P."/>
            <person name="Mortimer J.C."/>
            <person name="Mutuku J.M."/>
            <person name="Nomura T."/>
            <person name="Sasaki-Sekimoto Y."/>
            <person name="Seto Y."/>
            <person name="Wang Y."/>
            <person name="Wakatake T."/>
            <person name="Sakakibara H."/>
            <person name="Demura T."/>
            <person name="Yamaguchi S."/>
            <person name="Yoneyama K."/>
            <person name="Manabe R.I."/>
            <person name="Nelson D.C."/>
            <person name="Schulman A.H."/>
            <person name="Timko M.P."/>
            <person name="dePamphilis C.W."/>
            <person name="Choi D."/>
            <person name="Shirasu K."/>
        </authorList>
    </citation>
    <scope>NUCLEOTIDE SEQUENCE [LARGE SCALE GENOMIC DNA]</scope>
    <source>
        <strain evidence="2">cv. UVA1</strain>
    </source>
</reference>
<protein>
    <submittedName>
        <fullName evidence="1">Insulin-like growth factor 2 mRNA-binding protein 1</fullName>
    </submittedName>
</protein>